<dbReference type="InterPro" id="IPR000182">
    <property type="entry name" value="GNAT_dom"/>
</dbReference>
<name>A0A1I5ZM19_9BACI</name>
<dbReference type="Gene3D" id="3.40.630.30">
    <property type="match status" value="1"/>
</dbReference>
<sequence length="182" mass="20944">MEVRVVKKEEYSFIDDFVYEIFRHTNYSNGVAEKALVREIREKHFYIPELDLVVEEEGGIIGHFILSKFPISNKFENEILMLSPVSVAINKQRQGIGKYMLQEGIKLATKMGYKGIIVEGDYQYYQHFGFRTSTEFSIYASMKNLPPSVENLMAMELCENGMANISGEVDYSIYNSLLHGQL</sequence>
<dbReference type="PROSITE" id="PS51186">
    <property type="entry name" value="GNAT"/>
    <property type="match status" value="1"/>
</dbReference>
<evidence type="ECO:0000313" key="2">
    <source>
        <dbReference type="EMBL" id="SFQ57420.1"/>
    </source>
</evidence>
<dbReference type="EMBL" id="FOXX01000004">
    <property type="protein sequence ID" value="SFQ57420.1"/>
    <property type="molecule type" value="Genomic_DNA"/>
</dbReference>
<reference evidence="2 3" key="1">
    <citation type="submission" date="2016-10" db="EMBL/GenBank/DDBJ databases">
        <authorList>
            <person name="Varghese N."/>
            <person name="Submissions S."/>
        </authorList>
    </citation>
    <scope>NUCLEOTIDE SEQUENCE [LARGE SCALE GENOMIC DNA]</scope>
    <source>
        <strain evidence="2 3">DSM 13796</strain>
    </source>
</reference>
<feature type="domain" description="N-acetyltransferase" evidence="1">
    <location>
        <begin position="1"/>
        <end position="158"/>
    </location>
</feature>
<evidence type="ECO:0000313" key="3">
    <source>
        <dbReference type="Proteomes" id="UP000182762"/>
    </source>
</evidence>
<proteinExistence type="predicted"/>
<organism evidence="2 3">
    <name type="scientific">Priestia endophytica DSM 13796</name>
    <dbReference type="NCBI Taxonomy" id="1121089"/>
    <lineage>
        <taxon>Bacteria</taxon>
        <taxon>Bacillati</taxon>
        <taxon>Bacillota</taxon>
        <taxon>Bacilli</taxon>
        <taxon>Bacillales</taxon>
        <taxon>Bacillaceae</taxon>
        <taxon>Priestia</taxon>
    </lineage>
</organism>
<comment type="caution">
    <text evidence="2">The sequence shown here is derived from an EMBL/GenBank/DDBJ whole genome shotgun (WGS) entry which is preliminary data.</text>
</comment>
<keyword evidence="3" id="KW-1185">Reference proteome</keyword>
<evidence type="ECO:0000259" key="1">
    <source>
        <dbReference type="PROSITE" id="PS51186"/>
    </source>
</evidence>
<dbReference type="SUPFAM" id="SSF55729">
    <property type="entry name" value="Acyl-CoA N-acyltransferases (Nat)"/>
    <property type="match status" value="1"/>
</dbReference>
<dbReference type="Pfam" id="PF13508">
    <property type="entry name" value="Acetyltransf_7"/>
    <property type="match status" value="1"/>
</dbReference>
<dbReference type="InterPro" id="IPR016181">
    <property type="entry name" value="Acyl_CoA_acyltransferase"/>
</dbReference>
<dbReference type="RefSeq" id="WP_061804140.1">
    <property type="nucleotide sequence ID" value="NZ_FOXX01000004.1"/>
</dbReference>
<gene>
    <name evidence="2" type="ORF">SAMN02745910_02187</name>
</gene>
<protein>
    <submittedName>
        <fullName evidence="2">Predicted N-acetyltransferase YhbS</fullName>
    </submittedName>
</protein>
<dbReference type="Proteomes" id="UP000182762">
    <property type="component" value="Unassembled WGS sequence"/>
</dbReference>
<accession>A0A1I5ZM19</accession>
<dbReference type="CDD" id="cd04301">
    <property type="entry name" value="NAT_SF"/>
    <property type="match status" value="1"/>
</dbReference>
<dbReference type="GeneID" id="93710847"/>